<dbReference type="InterPro" id="IPR036374">
    <property type="entry name" value="OxRdtase_Mopterin-bd_sf"/>
</dbReference>
<proteinExistence type="predicted"/>
<evidence type="ECO:0000313" key="4">
    <source>
        <dbReference type="Proteomes" id="UP000466831"/>
    </source>
</evidence>
<dbReference type="SUPFAM" id="SSF56524">
    <property type="entry name" value="Oxidoreductase molybdopterin-binding domain"/>
    <property type="match status" value="1"/>
</dbReference>
<evidence type="ECO:0000259" key="2">
    <source>
        <dbReference type="Pfam" id="PF00174"/>
    </source>
</evidence>
<keyword evidence="4" id="KW-1185">Reference proteome</keyword>
<gene>
    <name evidence="3" type="ORF">MMARJ_09710</name>
</gene>
<organism evidence="3 4">
    <name type="scientific">Mycobacterium marseillense</name>
    <dbReference type="NCBI Taxonomy" id="701042"/>
    <lineage>
        <taxon>Bacteria</taxon>
        <taxon>Bacillati</taxon>
        <taxon>Actinomycetota</taxon>
        <taxon>Actinomycetes</taxon>
        <taxon>Mycobacteriales</taxon>
        <taxon>Mycobacteriaceae</taxon>
        <taxon>Mycobacterium</taxon>
        <taxon>Mycobacterium avium complex (MAC)</taxon>
    </lineage>
</organism>
<dbReference type="RefSeq" id="WP_232067534.1">
    <property type="nucleotide sequence ID" value="NZ_AP022584.1"/>
</dbReference>
<name>A0ABN5ZRA2_9MYCO</name>
<accession>A0ABN5ZRA2</accession>
<feature type="transmembrane region" description="Helical" evidence="1">
    <location>
        <begin position="371"/>
        <end position="390"/>
    </location>
</feature>
<dbReference type="SUPFAM" id="SSF81342">
    <property type="entry name" value="Transmembrane di-heme cytochromes"/>
    <property type="match status" value="1"/>
</dbReference>
<sequence length="617" mass="70234">MKLGFIQVFSCIFNPVTHAESKHVDPVGNGSVSTLAVGTPLTSDPDFRSEIHTAHDTIDVEHYGGGFDLTRRATAPKLRVGRDRWFNLLWLIPIGFALLIASVAIGKGLHNVPAVQSFIERYPGTDPNNHAPEGLPAWIGWTHFFNLFMMMFIIRTGIQILCDHPRLYFSRNATPGKDEWLRVGPPVPDDELWTANADTVALPPQLGLPGFRHSIGLARWWHLGVDVLWLVNGAVFYVLLFVTGQWRHIVPTSWDVFPDAASVAIQYMSLDWPKDNGWVAYNGLQLLSYFATVFIAAPAALITGLGMSPALSQRVHWLSKRLSIQHARSLHFVVLVYFLFFILVHVTMVFATEALRNLNHMFASRDDNSWMGFWIFAAAMVVTAVAWVWATPFTIKHPRVVQRVGYALVGPFQRVLERLDPKPGAFTEKDISPHHWRNGRLPETVEYKELERDDFKDWRLKVYGLVEHPMEFSLEDLMALPYHEQISQHFCIQAWSGVAKWGGVQMKTIMDIVKPLPEAKWAVFYSMGLGATGGIYYNAHHIGQMDHHMTMLAYNMNDQQLPYMHGRPLRLRNELQHGFKLVKWIKGIEFVADYHDIGSGYGGYSEDHKYFGRHQTL</sequence>
<dbReference type="Pfam" id="PF00174">
    <property type="entry name" value="Oxidored_molyb"/>
    <property type="match status" value="1"/>
</dbReference>
<keyword evidence="1" id="KW-0472">Membrane</keyword>
<dbReference type="PANTHER" id="PTHR43032">
    <property type="entry name" value="PROTEIN-METHIONINE-SULFOXIDE REDUCTASE"/>
    <property type="match status" value="1"/>
</dbReference>
<feature type="transmembrane region" description="Helical" evidence="1">
    <location>
        <begin position="332"/>
        <end position="351"/>
    </location>
</feature>
<dbReference type="Gene3D" id="3.90.420.10">
    <property type="entry name" value="Oxidoreductase, molybdopterin-binding domain"/>
    <property type="match status" value="1"/>
</dbReference>
<reference evidence="3 4" key="1">
    <citation type="journal article" date="2019" name="Emerg. Microbes Infect.">
        <title>Comprehensive subspecies identification of 175 nontuberculous mycobacteria species based on 7547 genomic profiles.</title>
        <authorList>
            <person name="Matsumoto Y."/>
            <person name="Kinjo T."/>
            <person name="Motooka D."/>
            <person name="Nabeya D."/>
            <person name="Jung N."/>
            <person name="Uechi K."/>
            <person name="Horii T."/>
            <person name="Iida T."/>
            <person name="Fujita J."/>
            <person name="Nakamura S."/>
        </authorList>
    </citation>
    <scope>NUCLEOTIDE SEQUENCE [LARGE SCALE GENOMIC DNA]</scope>
    <source>
        <strain evidence="3 4">JCM 17324</strain>
    </source>
</reference>
<feature type="domain" description="Oxidoreductase molybdopterin-binding" evidence="2">
    <location>
        <begin position="453"/>
        <end position="593"/>
    </location>
</feature>
<dbReference type="InterPro" id="IPR016174">
    <property type="entry name" value="Di-haem_cyt_TM"/>
</dbReference>
<dbReference type="CDD" id="cd02108">
    <property type="entry name" value="bact_SO_family_Moco"/>
    <property type="match status" value="1"/>
</dbReference>
<protein>
    <recommendedName>
        <fullName evidence="2">Oxidoreductase molybdopterin-binding domain-containing protein</fullName>
    </recommendedName>
</protein>
<feature type="transmembrane region" description="Helical" evidence="1">
    <location>
        <begin position="286"/>
        <end position="311"/>
    </location>
</feature>
<evidence type="ECO:0000313" key="3">
    <source>
        <dbReference type="EMBL" id="BBY10231.1"/>
    </source>
</evidence>
<keyword evidence="1" id="KW-1133">Transmembrane helix</keyword>
<keyword evidence="1" id="KW-0812">Transmembrane</keyword>
<feature type="transmembrane region" description="Helical" evidence="1">
    <location>
        <begin position="138"/>
        <end position="158"/>
    </location>
</feature>
<evidence type="ECO:0000256" key="1">
    <source>
        <dbReference type="SAM" id="Phobius"/>
    </source>
</evidence>
<feature type="transmembrane region" description="Helical" evidence="1">
    <location>
        <begin position="220"/>
        <end position="242"/>
    </location>
</feature>
<feature type="transmembrane region" description="Helical" evidence="1">
    <location>
        <begin position="85"/>
        <end position="105"/>
    </location>
</feature>
<dbReference type="EMBL" id="AP022584">
    <property type="protein sequence ID" value="BBY10231.1"/>
    <property type="molecule type" value="Genomic_DNA"/>
</dbReference>
<dbReference type="Proteomes" id="UP000466831">
    <property type="component" value="Chromosome"/>
</dbReference>
<dbReference type="Gene3D" id="1.20.950.20">
    <property type="entry name" value="Transmembrane di-heme cytochromes, Chain C"/>
    <property type="match status" value="1"/>
</dbReference>
<dbReference type="InterPro" id="IPR000572">
    <property type="entry name" value="OxRdtase_Mopterin-bd_dom"/>
</dbReference>